<dbReference type="GO" id="GO:0004340">
    <property type="term" value="F:glucokinase activity"/>
    <property type="evidence" value="ECO:0007669"/>
    <property type="project" value="UniProtKB-UniRule"/>
</dbReference>
<evidence type="ECO:0000256" key="8">
    <source>
        <dbReference type="RuleBase" id="RU004046"/>
    </source>
</evidence>
<dbReference type="OrthoDB" id="257751at2"/>
<evidence type="ECO:0000256" key="3">
    <source>
        <dbReference type="ARBA" id="ARBA00022741"/>
    </source>
</evidence>
<comment type="subcellular location">
    <subcellularLocation>
        <location evidence="7">Cytoplasm</location>
    </subcellularLocation>
</comment>
<evidence type="ECO:0000256" key="1">
    <source>
        <dbReference type="ARBA" id="ARBA00022490"/>
    </source>
</evidence>
<dbReference type="RefSeq" id="WP_130480453.1">
    <property type="nucleotide sequence ID" value="NZ_SGWV01000007.1"/>
</dbReference>
<keyword evidence="11" id="KW-1185">Reference proteome</keyword>
<evidence type="ECO:0000313" key="10">
    <source>
        <dbReference type="EMBL" id="RZS58297.1"/>
    </source>
</evidence>
<gene>
    <name evidence="7" type="primary">glk</name>
    <name evidence="10" type="ORF">EV685_0581</name>
</gene>
<name>A0A4Q7LVE9_9BURK</name>
<keyword evidence="9" id="KW-1133">Transmembrane helix</keyword>
<dbReference type="InterPro" id="IPR049874">
    <property type="entry name" value="ROK_cs"/>
</dbReference>
<organism evidence="10 11">
    <name type="scientific">Sphaerotilus mobilis</name>
    <dbReference type="NCBI Taxonomy" id="47994"/>
    <lineage>
        <taxon>Bacteria</taxon>
        <taxon>Pseudomonadati</taxon>
        <taxon>Pseudomonadota</taxon>
        <taxon>Betaproteobacteria</taxon>
        <taxon>Burkholderiales</taxon>
        <taxon>Sphaerotilaceae</taxon>
        <taxon>Sphaerotilus</taxon>
    </lineage>
</organism>
<dbReference type="CDD" id="cd24008">
    <property type="entry name" value="ASKHA_NBD_GLK"/>
    <property type="match status" value="1"/>
</dbReference>
<dbReference type="PANTHER" id="PTHR47690">
    <property type="entry name" value="GLUCOKINASE"/>
    <property type="match status" value="1"/>
</dbReference>
<accession>A0A4Q7LVE9</accession>
<proteinExistence type="inferred from homology"/>
<dbReference type="SUPFAM" id="SSF53067">
    <property type="entry name" value="Actin-like ATPase domain"/>
    <property type="match status" value="1"/>
</dbReference>
<evidence type="ECO:0000256" key="7">
    <source>
        <dbReference type="HAMAP-Rule" id="MF_00524"/>
    </source>
</evidence>
<evidence type="ECO:0000256" key="6">
    <source>
        <dbReference type="ARBA" id="ARBA00023152"/>
    </source>
</evidence>
<dbReference type="NCBIfam" id="NF009073">
    <property type="entry name" value="PRK12408.1"/>
    <property type="match status" value="1"/>
</dbReference>
<dbReference type="NCBIfam" id="NF001416">
    <property type="entry name" value="PRK00292.1-3"/>
    <property type="match status" value="1"/>
</dbReference>
<dbReference type="GO" id="GO:0005829">
    <property type="term" value="C:cytosol"/>
    <property type="evidence" value="ECO:0007669"/>
    <property type="project" value="TreeGrafter"/>
</dbReference>
<dbReference type="GO" id="GO:0005524">
    <property type="term" value="F:ATP binding"/>
    <property type="evidence" value="ECO:0007669"/>
    <property type="project" value="UniProtKB-UniRule"/>
</dbReference>
<dbReference type="Gene3D" id="3.40.367.20">
    <property type="match status" value="1"/>
</dbReference>
<evidence type="ECO:0000256" key="4">
    <source>
        <dbReference type="ARBA" id="ARBA00022777"/>
    </source>
</evidence>
<protein>
    <recommendedName>
        <fullName evidence="7">Glucokinase</fullName>
        <ecNumber evidence="7">2.7.1.2</ecNumber>
    </recommendedName>
    <alternativeName>
        <fullName evidence="7">Glucose kinase</fullName>
    </alternativeName>
</protein>
<comment type="catalytic activity">
    <reaction evidence="7">
        <text>D-glucose + ATP = D-glucose 6-phosphate + ADP + H(+)</text>
        <dbReference type="Rhea" id="RHEA:17825"/>
        <dbReference type="ChEBI" id="CHEBI:4167"/>
        <dbReference type="ChEBI" id="CHEBI:15378"/>
        <dbReference type="ChEBI" id="CHEBI:30616"/>
        <dbReference type="ChEBI" id="CHEBI:61548"/>
        <dbReference type="ChEBI" id="CHEBI:456216"/>
        <dbReference type="EC" id="2.7.1.2"/>
    </reaction>
</comment>
<dbReference type="Gene3D" id="3.30.420.40">
    <property type="match status" value="1"/>
</dbReference>
<evidence type="ECO:0000256" key="5">
    <source>
        <dbReference type="ARBA" id="ARBA00022840"/>
    </source>
</evidence>
<dbReference type="PROSITE" id="PS01125">
    <property type="entry name" value="ROK"/>
    <property type="match status" value="1"/>
</dbReference>
<dbReference type="InterPro" id="IPR050201">
    <property type="entry name" value="Bacterial_glucokinase"/>
</dbReference>
<dbReference type="PANTHER" id="PTHR47690:SF1">
    <property type="entry name" value="GLUCOKINASE"/>
    <property type="match status" value="1"/>
</dbReference>
<dbReference type="Proteomes" id="UP000293433">
    <property type="component" value="Unassembled WGS sequence"/>
</dbReference>
<keyword evidence="3 7" id="KW-0547">Nucleotide-binding</keyword>
<comment type="similarity">
    <text evidence="7 8">Belongs to the bacterial glucokinase family.</text>
</comment>
<dbReference type="InterPro" id="IPR043129">
    <property type="entry name" value="ATPase_NBD"/>
</dbReference>
<feature type="transmembrane region" description="Helical" evidence="9">
    <location>
        <begin position="261"/>
        <end position="282"/>
    </location>
</feature>
<dbReference type="NCBIfam" id="TIGR00749">
    <property type="entry name" value="glk"/>
    <property type="match status" value="1"/>
</dbReference>
<dbReference type="GO" id="GO:0006096">
    <property type="term" value="P:glycolytic process"/>
    <property type="evidence" value="ECO:0007669"/>
    <property type="project" value="UniProtKB-UniRule"/>
</dbReference>
<dbReference type="EC" id="2.7.1.2" evidence="7"/>
<keyword evidence="2 7" id="KW-0808">Transferase</keyword>
<dbReference type="Pfam" id="PF02685">
    <property type="entry name" value="Glucokinase"/>
    <property type="match status" value="1"/>
</dbReference>
<sequence>MKPSAPHAPYPRLVGDIGGTNARFGWIASAPAPGEEPLISDVHTLPTADHAQLADAARAYLARIGRGQPGSMAFGIANPITGDEVRMTNHHWSFSLSGLQTELGLQRLVVINDFTALALALPSLKAHDIRQLGGGMARAQAPIALLGAGTGLGVSGLIHSAAGWTALAGEGGHVTLAATDDREAAVLEQMRRAFGHVSAERALSGSGLVNLYNAVCHLHAAAAQPLSPADVTQRALDGSDAACVEAVEHFCAFLGNVAGNLALTLGSLGGVYLGGGIVPRLGAFFDRSKFRQRFESKGRFESYLAAIPVFVIDASVSPALAGAARALGED</sequence>
<evidence type="ECO:0000256" key="9">
    <source>
        <dbReference type="SAM" id="Phobius"/>
    </source>
</evidence>
<keyword evidence="9" id="KW-0812">Transmembrane</keyword>
<evidence type="ECO:0000313" key="11">
    <source>
        <dbReference type="Proteomes" id="UP000293433"/>
    </source>
</evidence>
<comment type="caution">
    <text evidence="10">The sequence shown here is derived from an EMBL/GenBank/DDBJ whole genome shotgun (WGS) entry which is preliminary data.</text>
</comment>
<dbReference type="InterPro" id="IPR003836">
    <property type="entry name" value="Glucokinase"/>
</dbReference>
<dbReference type="GO" id="GO:0005536">
    <property type="term" value="F:D-glucose binding"/>
    <property type="evidence" value="ECO:0007669"/>
    <property type="project" value="InterPro"/>
</dbReference>
<dbReference type="AlphaFoldDB" id="A0A4Q7LVE9"/>
<reference evidence="10 11" key="1">
    <citation type="submission" date="2019-02" db="EMBL/GenBank/DDBJ databases">
        <title>Genomic Encyclopedia of Type Strains, Phase IV (KMG-IV): sequencing the most valuable type-strain genomes for metagenomic binning, comparative biology and taxonomic classification.</title>
        <authorList>
            <person name="Goeker M."/>
        </authorList>
    </citation>
    <scope>NUCLEOTIDE SEQUENCE [LARGE SCALE GENOMIC DNA]</scope>
    <source>
        <strain evidence="10 11">DSM 10617</strain>
    </source>
</reference>
<feature type="binding site" evidence="7">
    <location>
        <begin position="15"/>
        <end position="20"/>
    </location>
    <ligand>
        <name>ATP</name>
        <dbReference type="ChEBI" id="CHEBI:30616"/>
    </ligand>
</feature>
<keyword evidence="4 7" id="KW-0418">Kinase</keyword>
<evidence type="ECO:0000256" key="2">
    <source>
        <dbReference type="ARBA" id="ARBA00022679"/>
    </source>
</evidence>
<keyword evidence="5 7" id="KW-0067">ATP-binding</keyword>
<dbReference type="FunFam" id="3.40.367.20:FF:000002">
    <property type="entry name" value="Glucokinase"/>
    <property type="match status" value="1"/>
</dbReference>
<keyword evidence="6 7" id="KW-0324">Glycolysis</keyword>
<keyword evidence="9" id="KW-0472">Membrane</keyword>
<dbReference type="HAMAP" id="MF_00524">
    <property type="entry name" value="Glucokinase"/>
    <property type="match status" value="1"/>
</dbReference>
<keyword evidence="1 7" id="KW-0963">Cytoplasm</keyword>
<dbReference type="EMBL" id="SGWV01000007">
    <property type="protein sequence ID" value="RZS58297.1"/>
    <property type="molecule type" value="Genomic_DNA"/>
</dbReference>